<evidence type="ECO:0000259" key="14">
    <source>
        <dbReference type="PROSITE" id="PS51352"/>
    </source>
</evidence>
<evidence type="ECO:0000256" key="13">
    <source>
        <dbReference type="PIRSR" id="PIRSR000239-1"/>
    </source>
</evidence>
<dbReference type="AlphaFoldDB" id="A0A455SW96"/>
<evidence type="ECO:0000313" key="15">
    <source>
        <dbReference type="EMBL" id="BBH91950.1"/>
    </source>
</evidence>
<protein>
    <recommendedName>
        <fullName evidence="3">thioredoxin-dependent peroxiredoxin</fullName>
        <ecNumber evidence="3">1.11.1.24</ecNumber>
    </recommendedName>
    <alternativeName>
        <fullName evidence="11">Bacterioferritin comigratory protein</fullName>
    </alternativeName>
    <alternativeName>
        <fullName evidence="9">Thioredoxin peroxidase</fullName>
    </alternativeName>
</protein>
<dbReference type="InterPro" id="IPR013766">
    <property type="entry name" value="Thioredoxin_domain"/>
</dbReference>
<dbReference type="Pfam" id="PF00578">
    <property type="entry name" value="AhpC-TSA"/>
    <property type="match status" value="1"/>
</dbReference>
<dbReference type="PIRSF" id="PIRSF000239">
    <property type="entry name" value="AHPC"/>
    <property type="match status" value="1"/>
</dbReference>
<evidence type="ECO:0000256" key="7">
    <source>
        <dbReference type="ARBA" id="ARBA00023157"/>
    </source>
</evidence>
<evidence type="ECO:0000256" key="6">
    <source>
        <dbReference type="ARBA" id="ARBA00023002"/>
    </source>
</evidence>
<evidence type="ECO:0000256" key="3">
    <source>
        <dbReference type="ARBA" id="ARBA00013017"/>
    </source>
</evidence>
<evidence type="ECO:0000256" key="12">
    <source>
        <dbReference type="ARBA" id="ARBA00049091"/>
    </source>
</evidence>
<feature type="domain" description="Thioredoxin" evidence="14">
    <location>
        <begin position="10"/>
        <end position="168"/>
    </location>
</feature>
<dbReference type="PANTHER" id="PTHR42801:SF4">
    <property type="entry name" value="AHPC_TSA FAMILY PROTEIN"/>
    <property type="match status" value="1"/>
</dbReference>
<keyword evidence="8" id="KW-0676">Redox-active center</keyword>
<evidence type="ECO:0000256" key="9">
    <source>
        <dbReference type="ARBA" id="ARBA00032824"/>
    </source>
</evidence>
<name>A0A455SW96_9CHLR</name>
<dbReference type="GO" id="GO:0034599">
    <property type="term" value="P:cellular response to oxidative stress"/>
    <property type="evidence" value="ECO:0007669"/>
    <property type="project" value="TreeGrafter"/>
</dbReference>
<comment type="function">
    <text evidence="1">Thiol-specific peroxidase that catalyzes the reduction of hydrogen peroxide and organic hydroperoxides to water and alcohols, respectively. Plays a role in cell protection against oxidative stress by detoxifying peroxides and as sensor of hydrogen peroxide-mediated signaling events.</text>
</comment>
<dbReference type="PANTHER" id="PTHR42801">
    <property type="entry name" value="THIOREDOXIN-DEPENDENT PEROXIDE REDUCTASE"/>
    <property type="match status" value="1"/>
</dbReference>
<keyword evidence="5" id="KW-0049">Antioxidant</keyword>
<comment type="catalytic activity">
    <reaction evidence="12">
        <text>a hydroperoxide + [thioredoxin]-dithiol = an alcohol + [thioredoxin]-disulfide + H2O</text>
        <dbReference type="Rhea" id="RHEA:62620"/>
        <dbReference type="Rhea" id="RHEA-COMP:10698"/>
        <dbReference type="Rhea" id="RHEA-COMP:10700"/>
        <dbReference type="ChEBI" id="CHEBI:15377"/>
        <dbReference type="ChEBI" id="CHEBI:29950"/>
        <dbReference type="ChEBI" id="CHEBI:30879"/>
        <dbReference type="ChEBI" id="CHEBI:35924"/>
        <dbReference type="ChEBI" id="CHEBI:50058"/>
        <dbReference type="EC" id="1.11.1.24"/>
    </reaction>
</comment>
<dbReference type="InterPro" id="IPR000866">
    <property type="entry name" value="AhpC/TSA"/>
</dbReference>
<dbReference type="SUPFAM" id="SSF52833">
    <property type="entry name" value="Thioredoxin-like"/>
    <property type="match status" value="1"/>
</dbReference>
<dbReference type="CDD" id="cd03017">
    <property type="entry name" value="PRX_BCP"/>
    <property type="match status" value="1"/>
</dbReference>
<evidence type="ECO:0000256" key="4">
    <source>
        <dbReference type="ARBA" id="ARBA00022559"/>
    </source>
</evidence>
<dbReference type="FunFam" id="3.40.30.10:FF:000007">
    <property type="entry name" value="Thioredoxin-dependent thiol peroxidase"/>
    <property type="match status" value="1"/>
</dbReference>
<gene>
    <name evidence="15" type="primary">bcp</name>
    <name evidence="15" type="ORF">KTA_01490</name>
</gene>
<keyword evidence="6" id="KW-0560">Oxidoreductase</keyword>
<evidence type="ECO:0000256" key="8">
    <source>
        <dbReference type="ARBA" id="ARBA00023284"/>
    </source>
</evidence>
<dbReference type="InterPro" id="IPR050924">
    <property type="entry name" value="Peroxiredoxin_BCP/PrxQ"/>
</dbReference>
<dbReference type="NCBIfam" id="NF006960">
    <property type="entry name" value="PRK09437.1"/>
    <property type="match status" value="1"/>
</dbReference>
<sequence length="169" mass="18990">MSETIERVLLEEGQPAPDFTLPVVGGDETTGDQLHLADLRGRVVVLYFYPRDNTPGCTTEACNFRDMHPEFRRRGIAVLGISADAVDSHRDFAEKYHLPFPLLSDVGAAVARQYGAYGEKTLYGRKYLGVQRMTFLIDRDGIIRKVWRSVKPDGHAQEVLQAIEQLQLA</sequence>
<evidence type="ECO:0000256" key="2">
    <source>
        <dbReference type="ARBA" id="ARBA00011245"/>
    </source>
</evidence>
<evidence type="ECO:0000256" key="11">
    <source>
        <dbReference type="ARBA" id="ARBA00041373"/>
    </source>
</evidence>
<dbReference type="InterPro" id="IPR036249">
    <property type="entry name" value="Thioredoxin-like_sf"/>
</dbReference>
<reference evidence="15" key="1">
    <citation type="submission" date="2018-12" db="EMBL/GenBank/DDBJ databases">
        <title>Novel natural products biosynthetic potential of the class Ktedonobacteria.</title>
        <authorList>
            <person name="Zheng Y."/>
            <person name="Saitou A."/>
            <person name="Wang C.M."/>
            <person name="Toyoda A."/>
            <person name="Minakuchi Y."/>
            <person name="Sekiguchi Y."/>
            <person name="Ueda K."/>
            <person name="Takano H."/>
            <person name="Sakai Y."/>
            <person name="Yokota A."/>
            <person name="Yabe S."/>
        </authorList>
    </citation>
    <scope>NUCLEOTIDE SEQUENCE</scope>
    <source>
        <strain evidence="15">A3-2</strain>
    </source>
</reference>
<dbReference type="GO" id="GO:0045454">
    <property type="term" value="P:cell redox homeostasis"/>
    <property type="evidence" value="ECO:0007669"/>
    <property type="project" value="TreeGrafter"/>
</dbReference>
<evidence type="ECO:0000256" key="1">
    <source>
        <dbReference type="ARBA" id="ARBA00003330"/>
    </source>
</evidence>
<dbReference type="EC" id="1.11.1.24" evidence="3"/>
<accession>A0A455SW96</accession>
<keyword evidence="4" id="KW-0575">Peroxidase</keyword>
<dbReference type="GO" id="GO:0008379">
    <property type="term" value="F:thioredoxin peroxidase activity"/>
    <property type="evidence" value="ECO:0007669"/>
    <property type="project" value="TreeGrafter"/>
</dbReference>
<dbReference type="GO" id="GO:0005737">
    <property type="term" value="C:cytoplasm"/>
    <property type="evidence" value="ECO:0007669"/>
    <property type="project" value="TreeGrafter"/>
</dbReference>
<evidence type="ECO:0000256" key="10">
    <source>
        <dbReference type="ARBA" id="ARBA00038489"/>
    </source>
</evidence>
<comment type="subunit">
    <text evidence="2">Monomer.</text>
</comment>
<dbReference type="PROSITE" id="PS51352">
    <property type="entry name" value="THIOREDOXIN_2"/>
    <property type="match status" value="1"/>
</dbReference>
<proteinExistence type="inferred from homology"/>
<keyword evidence="7" id="KW-1015">Disulfide bond</keyword>
<dbReference type="EMBL" id="AP019377">
    <property type="protein sequence ID" value="BBH91950.1"/>
    <property type="molecule type" value="Genomic_DNA"/>
</dbReference>
<organism evidence="15">
    <name type="scientific">Thermogemmatispora argillosa</name>
    <dbReference type="NCBI Taxonomy" id="2045280"/>
    <lineage>
        <taxon>Bacteria</taxon>
        <taxon>Bacillati</taxon>
        <taxon>Chloroflexota</taxon>
        <taxon>Ktedonobacteria</taxon>
        <taxon>Thermogemmatisporales</taxon>
        <taxon>Thermogemmatisporaceae</taxon>
        <taxon>Thermogemmatispora</taxon>
    </lineage>
</organism>
<dbReference type="Gene3D" id="3.40.30.10">
    <property type="entry name" value="Glutaredoxin"/>
    <property type="match status" value="1"/>
</dbReference>
<dbReference type="InterPro" id="IPR024706">
    <property type="entry name" value="Peroxiredoxin_AhpC-typ"/>
</dbReference>
<comment type="similarity">
    <text evidence="10">Belongs to the peroxiredoxin family. BCP/PrxQ subfamily.</text>
</comment>
<evidence type="ECO:0000256" key="5">
    <source>
        <dbReference type="ARBA" id="ARBA00022862"/>
    </source>
</evidence>
<feature type="active site" description="Cysteine sulfenic acid (-SOH) intermediate; for peroxidase activity" evidence="13">
    <location>
        <position position="57"/>
    </location>
</feature>